<reference evidence="10" key="2">
    <citation type="journal article" date="2016" name="Sci. Rep.">
        <title>Dictyocaulus viviparus genome, variome and transcriptome elucidate lungworm biology and support future intervention.</title>
        <authorList>
            <person name="McNulty S.N."/>
            <person name="Strube C."/>
            <person name="Rosa B.A."/>
            <person name="Martin J.C."/>
            <person name="Tyagi R."/>
            <person name="Choi Y.J."/>
            <person name="Wang Q."/>
            <person name="Hallsworth Pepin K."/>
            <person name="Zhang X."/>
            <person name="Ozersky P."/>
            <person name="Wilson R.K."/>
            <person name="Sternberg P.W."/>
            <person name="Gasser R.B."/>
            <person name="Mitreva M."/>
        </authorList>
    </citation>
    <scope>NUCLEOTIDE SEQUENCE [LARGE SCALE GENOMIC DNA]</scope>
    <source>
        <strain evidence="10">HannoverDv2000</strain>
    </source>
</reference>
<dbReference type="InterPro" id="IPR001567">
    <property type="entry name" value="Pept_M3A_M3B_dom"/>
</dbReference>
<gene>
    <name evidence="9" type="ORF">DICVIV_06319</name>
</gene>
<dbReference type="STRING" id="29172.A0A0D8XUV1"/>
<dbReference type="SUPFAM" id="SSF55486">
    <property type="entry name" value="Metalloproteases ('zincins'), catalytic domain"/>
    <property type="match status" value="1"/>
</dbReference>
<dbReference type="PANTHER" id="PTHR11804:SF83">
    <property type="entry name" value="LD37516P"/>
    <property type="match status" value="1"/>
</dbReference>
<comment type="similarity">
    <text evidence="1 7">Belongs to the peptidase M3 family.</text>
</comment>
<dbReference type="GO" id="GO:0004222">
    <property type="term" value="F:metalloendopeptidase activity"/>
    <property type="evidence" value="ECO:0007669"/>
    <property type="project" value="InterPro"/>
</dbReference>
<reference evidence="9 10" key="1">
    <citation type="submission" date="2013-11" db="EMBL/GenBank/DDBJ databases">
        <title>Draft genome of the bovine lungworm Dictyocaulus viviparus.</title>
        <authorList>
            <person name="Mitreva M."/>
        </authorList>
    </citation>
    <scope>NUCLEOTIDE SEQUENCE [LARGE SCALE GENOMIC DNA]</scope>
    <source>
        <strain evidence="9 10">HannoverDv2000</strain>
    </source>
</reference>
<keyword evidence="6 7" id="KW-0482">Metalloprotease</keyword>
<keyword evidence="4 7" id="KW-0378">Hydrolase</keyword>
<keyword evidence="5 7" id="KW-0862">Zinc</keyword>
<sequence length="254" mass="29273">MATNDQHVFMVTDPKMLKDAPPHVLQKLAVEPTQWEEGPWRGRMTPHTLYPFIQYCENRQLRAEAWEKWTNKRRSTGLDESFSILANISQIDRYHSAHTWLRVREVIFLVTVGSDARGLDKLVYLIGSAIAPTQALPSLLHHQQLQQLLFHVGRALQMLLSRSPYRDIAIPWAPFYASDWDAADAFPTFLQFFVYKPTLLQSLGSPHVVNGTTISDDAANNICLALSRATLWDSYRTLFWSDLDLTIFEMEDRR</sequence>
<keyword evidence="2 7" id="KW-0645">Protease</keyword>
<evidence type="ECO:0000256" key="7">
    <source>
        <dbReference type="RuleBase" id="RU003435"/>
    </source>
</evidence>
<evidence type="ECO:0000256" key="4">
    <source>
        <dbReference type="ARBA" id="ARBA00022801"/>
    </source>
</evidence>
<dbReference type="InterPro" id="IPR024079">
    <property type="entry name" value="MetalloPept_cat_dom_sf"/>
</dbReference>
<dbReference type="OrthoDB" id="534666at2759"/>
<accession>A0A0D8XUV1</accession>
<dbReference type="InterPro" id="IPR045090">
    <property type="entry name" value="Pept_M3A_M3B"/>
</dbReference>
<dbReference type="Pfam" id="PF01432">
    <property type="entry name" value="Peptidase_M3"/>
    <property type="match status" value="1"/>
</dbReference>
<protein>
    <recommendedName>
        <fullName evidence="8">Peptidase M3A/M3B catalytic domain-containing protein</fullName>
    </recommendedName>
</protein>
<dbReference type="Gene3D" id="3.40.390.10">
    <property type="entry name" value="Collagenase (Catalytic Domain)"/>
    <property type="match status" value="1"/>
</dbReference>
<dbReference type="EMBL" id="KN716300">
    <property type="protein sequence ID" value="KJH47612.1"/>
    <property type="molecule type" value="Genomic_DNA"/>
</dbReference>
<comment type="cofactor">
    <cofactor evidence="7">
        <name>Zn(2+)</name>
        <dbReference type="ChEBI" id="CHEBI:29105"/>
    </cofactor>
    <text evidence="7">Binds 1 zinc ion.</text>
</comment>
<dbReference type="Proteomes" id="UP000053766">
    <property type="component" value="Unassembled WGS sequence"/>
</dbReference>
<evidence type="ECO:0000313" key="10">
    <source>
        <dbReference type="Proteomes" id="UP000053766"/>
    </source>
</evidence>
<evidence type="ECO:0000259" key="8">
    <source>
        <dbReference type="Pfam" id="PF01432"/>
    </source>
</evidence>
<keyword evidence="3 7" id="KW-0479">Metal-binding</keyword>
<organism evidence="9 10">
    <name type="scientific">Dictyocaulus viviparus</name>
    <name type="common">Bovine lungworm</name>
    <dbReference type="NCBI Taxonomy" id="29172"/>
    <lineage>
        <taxon>Eukaryota</taxon>
        <taxon>Metazoa</taxon>
        <taxon>Ecdysozoa</taxon>
        <taxon>Nematoda</taxon>
        <taxon>Chromadorea</taxon>
        <taxon>Rhabditida</taxon>
        <taxon>Rhabditina</taxon>
        <taxon>Rhabditomorpha</taxon>
        <taxon>Strongyloidea</taxon>
        <taxon>Metastrongylidae</taxon>
        <taxon>Dictyocaulus</taxon>
    </lineage>
</organism>
<feature type="domain" description="Peptidase M3A/M3B catalytic" evidence="8">
    <location>
        <begin position="116"/>
        <end position="253"/>
    </location>
</feature>
<keyword evidence="10" id="KW-1185">Reference proteome</keyword>
<dbReference type="AlphaFoldDB" id="A0A0D8XUV1"/>
<dbReference type="GO" id="GO:0006508">
    <property type="term" value="P:proteolysis"/>
    <property type="evidence" value="ECO:0007669"/>
    <property type="project" value="UniProtKB-KW"/>
</dbReference>
<evidence type="ECO:0000256" key="5">
    <source>
        <dbReference type="ARBA" id="ARBA00022833"/>
    </source>
</evidence>
<dbReference type="Gene3D" id="1.10.1370.10">
    <property type="entry name" value="Neurolysin, domain 3"/>
    <property type="match status" value="2"/>
</dbReference>
<evidence type="ECO:0000256" key="6">
    <source>
        <dbReference type="ARBA" id="ARBA00023049"/>
    </source>
</evidence>
<name>A0A0D8XUV1_DICVI</name>
<dbReference type="InterPro" id="IPR024077">
    <property type="entry name" value="Neurolysin/TOP_dom2"/>
</dbReference>
<evidence type="ECO:0000256" key="1">
    <source>
        <dbReference type="ARBA" id="ARBA00006040"/>
    </source>
</evidence>
<dbReference type="PANTHER" id="PTHR11804">
    <property type="entry name" value="PROTEASE M3 THIMET OLIGOPEPTIDASE-RELATED"/>
    <property type="match status" value="1"/>
</dbReference>
<evidence type="ECO:0000256" key="2">
    <source>
        <dbReference type="ARBA" id="ARBA00022670"/>
    </source>
</evidence>
<evidence type="ECO:0000313" key="9">
    <source>
        <dbReference type="EMBL" id="KJH47612.1"/>
    </source>
</evidence>
<dbReference type="GO" id="GO:0046872">
    <property type="term" value="F:metal ion binding"/>
    <property type="evidence" value="ECO:0007669"/>
    <property type="project" value="UniProtKB-UniRule"/>
</dbReference>
<evidence type="ECO:0000256" key="3">
    <source>
        <dbReference type="ARBA" id="ARBA00022723"/>
    </source>
</evidence>
<proteinExistence type="inferred from homology"/>